<proteinExistence type="predicted"/>
<protein>
    <submittedName>
        <fullName evidence="1">Uncharacterized protein</fullName>
    </submittedName>
</protein>
<name>A0A097QR04_9EURY</name>
<accession>A0A097QR04</accession>
<keyword evidence="2" id="KW-1185">Reference proteome</keyword>
<evidence type="ECO:0000313" key="1">
    <source>
        <dbReference type="EMBL" id="AIU68906.1"/>
    </source>
</evidence>
<dbReference type="OrthoDB" id="86024at2157"/>
<dbReference type="AlphaFoldDB" id="A0A097QR04"/>
<dbReference type="STRING" id="1505907.TEU_00345"/>
<sequence length="192" mass="22156">MEIEVPYVLFRTKSGVYGLDSYFYPALERAEHRAALLRKMELKPLPQVSGEYHVTPDNVKDILRELALELYRLAGRSFDERSKHMRRWNILRFLGIPSGYLKNLKKDEELAGRIRRVLLALSIVEHVLGIKGPSDLENLSVEPLGWAVFRLEVMDGKPVDPVYAQLYEDDAGFRRALFGLLQKEKGLEKERS</sequence>
<dbReference type="Proteomes" id="UP000029980">
    <property type="component" value="Chromosome"/>
</dbReference>
<dbReference type="EMBL" id="CP008887">
    <property type="protein sequence ID" value="AIU68906.1"/>
    <property type="molecule type" value="Genomic_DNA"/>
</dbReference>
<gene>
    <name evidence="1" type="ORF">TEU_00345</name>
</gene>
<dbReference type="HOGENOM" id="CLU_1451468_0_0_2"/>
<evidence type="ECO:0000313" key="2">
    <source>
        <dbReference type="Proteomes" id="UP000029980"/>
    </source>
</evidence>
<reference evidence="1 2" key="1">
    <citation type="journal article" date="2015" name="Int. J. Syst. Evol. Microbiol.">
        <title>Thermococcus eurythermalis sp. nov., a conditional piezophilic hyperthermophilic archaeon with a wide temperature range isolated from an oil-immersed chimney in the Guaymas Basin.</title>
        <authorList>
            <person name="Zhao W."/>
            <person name="Zeng X."/>
            <person name="Xiao X."/>
        </authorList>
    </citation>
    <scope>NUCLEOTIDE SEQUENCE [LARGE SCALE GENOMIC DNA]</scope>
    <source>
        <strain evidence="1 2">A501</strain>
    </source>
</reference>
<organism evidence="1 2">
    <name type="scientific">Thermococcus eurythermalis</name>
    <dbReference type="NCBI Taxonomy" id="1505907"/>
    <lineage>
        <taxon>Archaea</taxon>
        <taxon>Methanobacteriati</taxon>
        <taxon>Methanobacteriota</taxon>
        <taxon>Thermococci</taxon>
        <taxon>Thermococcales</taxon>
        <taxon>Thermococcaceae</taxon>
        <taxon>Thermococcus</taxon>
    </lineage>
</organism>
<dbReference type="KEGG" id="teu:TEU_00345"/>